<dbReference type="Gene3D" id="3.40.50.1820">
    <property type="entry name" value="alpha/beta hydrolase"/>
    <property type="match status" value="1"/>
</dbReference>
<dbReference type="GO" id="GO:0034338">
    <property type="term" value="F:short-chain carboxylesterase activity"/>
    <property type="evidence" value="ECO:0007669"/>
    <property type="project" value="TreeGrafter"/>
</dbReference>
<dbReference type="GO" id="GO:0047372">
    <property type="term" value="F:monoacylglycerol lipase activity"/>
    <property type="evidence" value="ECO:0007669"/>
    <property type="project" value="TreeGrafter"/>
</dbReference>
<dbReference type="SUPFAM" id="SSF53474">
    <property type="entry name" value="alpha/beta-Hydrolases"/>
    <property type="match status" value="1"/>
</dbReference>
<dbReference type="Proteomes" id="UP001237642">
    <property type="component" value="Unassembled WGS sequence"/>
</dbReference>
<comment type="similarity">
    <text evidence="1">Belongs to the AB hydrolase superfamily. AB hydrolase 4 family.</text>
</comment>
<dbReference type="AlphaFoldDB" id="A0AAD8GQS6"/>
<proteinExistence type="inferred from homology"/>
<keyword evidence="3" id="KW-1185">Reference proteome</keyword>
<dbReference type="EMBL" id="JAUIZM010000016">
    <property type="protein sequence ID" value="KAK1352514.1"/>
    <property type="molecule type" value="Genomic_DNA"/>
</dbReference>
<sequence>MQSSYCYNAGKTKDVRDNVNYLVDKYPMAPIFLVGTSIGANIVGKYLGEEGANSPVAGVVVICAPCDLLVGIINLNRNIYHKPGVVVHSSCLRCTVVPQVLSWKFTKSYCPFTNWCPILKMKTCAKGL</sequence>
<dbReference type="PANTHER" id="PTHR10794:SF63">
    <property type="entry name" value="ALPHA_BETA HYDROLASE 1, ISOFORM A"/>
    <property type="match status" value="1"/>
</dbReference>
<accession>A0AAD8GQS6</accession>
<reference evidence="2" key="2">
    <citation type="submission" date="2023-05" db="EMBL/GenBank/DDBJ databases">
        <authorList>
            <person name="Schelkunov M.I."/>
        </authorList>
    </citation>
    <scope>NUCLEOTIDE SEQUENCE</scope>
    <source>
        <strain evidence="2">Hsosn_3</strain>
        <tissue evidence="2">Leaf</tissue>
    </source>
</reference>
<evidence type="ECO:0000313" key="3">
    <source>
        <dbReference type="Proteomes" id="UP001237642"/>
    </source>
</evidence>
<gene>
    <name evidence="2" type="ORF">POM88_053211</name>
</gene>
<evidence type="ECO:0000313" key="2">
    <source>
        <dbReference type="EMBL" id="KAK1352514.1"/>
    </source>
</evidence>
<organism evidence="2 3">
    <name type="scientific">Heracleum sosnowskyi</name>
    <dbReference type="NCBI Taxonomy" id="360622"/>
    <lineage>
        <taxon>Eukaryota</taxon>
        <taxon>Viridiplantae</taxon>
        <taxon>Streptophyta</taxon>
        <taxon>Embryophyta</taxon>
        <taxon>Tracheophyta</taxon>
        <taxon>Spermatophyta</taxon>
        <taxon>Magnoliopsida</taxon>
        <taxon>eudicotyledons</taxon>
        <taxon>Gunneridae</taxon>
        <taxon>Pentapetalae</taxon>
        <taxon>asterids</taxon>
        <taxon>campanulids</taxon>
        <taxon>Apiales</taxon>
        <taxon>Apiaceae</taxon>
        <taxon>Apioideae</taxon>
        <taxon>apioid superclade</taxon>
        <taxon>Tordylieae</taxon>
        <taxon>Tordyliinae</taxon>
        <taxon>Heracleum</taxon>
    </lineage>
</organism>
<reference evidence="2" key="1">
    <citation type="submission" date="2023-02" db="EMBL/GenBank/DDBJ databases">
        <title>Genome of toxic invasive species Heracleum sosnowskyi carries increased number of genes despite the absence of recent whole-genome duplications.</title>
        <authorList>
            <person name="Schelkunov M."/>
            <person name="Shtratnikova V."/>
            <person name="Makarenko M."/>
            <person name="Klepikova A."/>
            <person name="Omelchenko D."/>
            <person name="Novikova G."/>
            <person name="Obukhova E."/>
            <person name="Bogdanov V."/>
            <person name="Penin A."/>
            <person name="Logacheva M."/>
        </authorList>
    </citation>
    <scope>NUCLEOTIDE SEQUENCE</scope>
    <source>
        <strain evidence="2">Hsosn_3</strain>
        <tissue evidence="2">Leaf</tissue>
    </source>
</reference>
<name>A0AAD8GQS6_9APIA</name>
<evidence type="ECO:0000256" key="1">
    <source>
        <dbReference type="ARBA" id="ARBA00010884"/>
    </source>
</evidence>
<protein>
    <submittedName>
        <fullName evidence="2">Uncharacterized protein</fullName>
    </submittedName>
</protein>
<comment type="caution">
    <text evidence="2">The sequence shown here is derived from an EMBL/GenBank/DDBJ whole genome shotgun (WGS) entry which is preliminary data.</text>
</comment>
<dbReference type="PANTHER" id="PTHR10794">
    <property type="entry name" value="ABHYDROLASE DOMAIN-CONTAINING PROTEIN"/>
    <property type="match status" value="1"/>
</dbReference>
<dbReference type="InterPro" id="IPR050960">
    <property type="entry name" value="AB_hydrolase_4_sf"/>
</dbReference>
<dbReference type="InterPro" id="IPR029058">
    <property type="entry name" value="AB_hydrolase_fold"/>
</dbReference>